<evidence type="ECO:0000256" key="5">
    <source>
        <dbReference type="ARBA" id="ARBA00022729"/>
    </source>
</evidence>
<dbReference type="Gene3D" id="2.10.60.10">
    <property type="entry name" value="CD59"/>
    <property type="match status" value="2"/>
</dbReference>
<keyword evidence="13" id="KW-0593">Phospholipase A2 inhibitor</keyword>
<evidence type="ECO:0000256" key="2">
    <source>
        <dbReference type="ARBA" id="ARBA00004613"/>
    </source>
</evidence>
<evidence type="ECO:0000256" key="8">
    <source>
        <dbReference type="ARBA" id="ARBA00023180"/>
    </source>
</evidence>
<keyword evidence="4" id="KW-0964">Secreted</keyword>
<evidence type="ECO:0000256" key="9">
    <source>
        <dbReference type="SAM" id="SignalP"/>
    </source>
</evidence>
<feature type="signal peptide" evidence="9">
    <location>
        <begin position="1"/>
        <end position="18"/>
    </location>
</feature>
<keyword evidence="5 9" id="KW-0732">Signal</keyword>
<evidence type="ECO:0000313" key="13">
    <source>
        <dbReference type="RefSeq" id="XP_072835895.1"/>
    </source>
</evidence>
<organism evidence="12 13">
    <name type="scientific">Pogona vitticeps</name>
    <name type="common">central bearded dragon</name>
    <dbReference type="NCBI Taxonomy" id="103695"/>
    <lineage>
        <taxon>Eukaryota</taxon>
        <taxon>Metazoa</taxon>
        <taxon>Chordata</taxon>
        <taxon>Craniata</taxon>
        <taxon>Vertebrata</taxon>
        <taxon>Euteleostomi</taxon>
        <taxon>Lepidosauria</taxon>
        <taxon>Squamata</taxon>
        <taxon>Bifurcata</taxon>
        <taxon>Unidentata</taxon>
        <taxon>Episquamata</taxon>
        <taxon>Toxicofera</taxon>
        <taxon>Iguania</taxon>
        <taxon>Acrodonta</taxon>
        <taxon>Agamidae</taxon>
        <taxon>Amphibolurinae</taxon>
        <taxon>Pogona</taxon>
    </lineage>
</organism>
<keyword evidence="8" id="KW-0325">Glycoprotein</keyword>
<dbReference type="Pfam" id="PF00021">
    <property type="entry name" value="UPAR_LY6"/>
    <property type="match status" value="1"/>
</dbReference>
<feature type="domain" description="Snake toxin/toxin-like" evidence="11">
    <location>
        <begin position="20"/>
        <end position="102"/>
    </location>
</feature>
<keyword evidence="6" id="KW-0472">Membrane</keyword>
<dbReference type="Proteomes" id="UP001652642">
    <property type="component" value="Chromosome 9"/>
</dbReference>
<dbReference type="PANTHER" id="PTHR20914:SF9">
    <property type="entry name" value="COILED, ISOFORM A"/>
    <property type="match status" value="1"/>
</dbReference>
<evidence type="ECO:0000256" key="3">
    <source>
        <dbReference type="ARBA" id="ARBA00022475"/>
    </source>
</evidence>
<sequence length="222" mass="23785">MHLLALGLLLPLLAPGDAISCFNCTSTEGYNCSTSQQKCTASVNSCITIARNGNTGGLDIQHPTYEKKCNSDDRLCNQFYGLVAGDFRMLWNSSCCRADRCNTQEVIVQTAPQIPNGVRCNSCFARGANFCLNHTTVACIGLLTNCIHFATIASTDEFKDEQVAFTGCATRNMCDMGAGALFAAGRNVDIKVNTCSRALGISTQYSLVLPLLAGLLCFAFCS</sequence>
<feature type="domain" description="UPAR/Ly6" evidence="10">
    <location>
        <begin position="116"/>
        <end position="197"/>
    </location>
</feature>
<evidence type="ECO:0000256" key="6">
    <source>
        <dbReference type="ARBA" id="ARBA00023136"/>
    </source>
</evidence>
<dbReference type="GeneID" id="110071222"/>
<dbReference type="SUPFAM" id="SSF57302">
    <property type="entry name" value="Snake toxin-like"/>
    <property type="match status" value="1"/>
</dbReference>
<dbReference type="PANTHER" id="PTHR20914">
    <property type="entry name" value="LY6/PLAUR DOMAIN-CONTAINING PROTEIN 8"/>
    <property type="match status" value="1"/>
</dbReference>
<dbReference type="InterPro" id="IPR045860">
    <property type="entry name" value="Snake_toxin-like_sf"/>
</dbReference>
<keyword evidence="3" id="KW-1003">Cell membrane</keyword>
<comment type="subcellular location">
    <subcellularLocation>
        <location evidence="1">Cell membrane</location>
    </subcellularLocation>
    <subcellularLocation>
        <location evidence="2">Secreted</location>
    </subcellularLocation>
</comment>
<keyword evidence="7" id="KW-1015">Disulfide bond</keyword>
<name>A0ABM5ERW5_9SAUR</name>
<keyword evidence="12" id="KW-1185">Reference proteome</keyword>
<feature type="chain" id="PRO_5046182974" evidence="9">
    <location>
        <begin position="19"/>
        <end position="222"/>
    </location>
</feature>
<evidence type="ECO:0000259" key="11">
    <source>
        <dbReference type="Pfam" id="PF00087"/>
    </source>
</evidence>
<evidence type="ECO:0000259" key="10">
    <source>
        <dbReference type="Pfam" id="PF00021"/>
    </source>
</evidence>
<proteinExistence type="predicted"/>
<dbReference type="GO" id="GO:0019834">
    <property type="term" value="F:phospholipase A2 inhibitor activity"/>
    <property type="evidence" value="ECO:0007669"/>
    <property type="project" value="UniProtKB-KW"/>
</dbReference>
<dbReference type="RefSeq" id="XP_072835895.1">
    <property type="nucleotide sequence ID" value="XM_072979794.1"/>
</dbReference>
<dbReference type="Pfam" id="PF00087">
    <property type="entry name" value="Toxin_TOLIP"/>
    <property type="match status" value="1"/>
</dbReference>
<reference evidence="13" key="1">
    <citation type="submission" date="2025-08" db="UniProtKB">
        <authorList>
            <consortium name="RefSeq"/>
        </authorList>
    </citation>
    <scope>IDENTIFICATION</scope>
</reference>
<dbReference type="InterPro" id="IPR050918">
    <property type="entry name" value="CNF-like_PLA2_Inhibitor"/>
</dbReference>
<evidence type="ECO:0000256" key="1">
    <source>
        <dbReference type="ARBA" id="ARBA00004236"/>
    </source>
</evidence>
<dbReference type="InterPro" id="IPR016054">
    <property type="entry name" value="LY6_UPA_recep-like"/>
</dbReference>
<evidence type="ECO:0000256" key="7">
    <source>
        <dbReference type="ARBA" id="ARBA00023157"/>
    </source>
</evidence>
<evidence type="ECO:0000313" key="12">
    <source>
        <dbReference type="Proteomes" id="UP001652642"/>
    </source>
</evidence>
<evidence type="ECO:0000256" key="4">
    <source>
        <dbReference type="ARBA" id="ARBA00022525"/>
    </source>
</evidence>
<gene>
    <name evidence="13" type="primary">LOC110071222</name>
</gene>
<protein>
    <submittedName>
        <fullName evidence="13">Phospholipase A2 inhibitor gamma subunit B-like</fullName>
    </submittedName>
</protein>
<dbReference type="CDD" id="cd23572">
    <property type="entry name" value="TFP_LU_ECD_PINLYP_rpt2"/>
    <property type="match status" value="1"/>
</dbReference>
<accession>A0ABM5ERW5</accession>
<dbReference type="InterPro" id="IPR035076">
    <property type="entry name" value="Toxin/TOLIP"/>
</dbReference>